<evidence type="ECO:0000259" key="16">
    <source>
        <dbReference type="Pfam" id="PF00060"/>
    </source>
</evidence>
<dbReference type="PANTHER" id="PTHR42643:SF33">
    <property type="entry name" value="GLUTAMATE RECEPTOR 2-LIKE PROTEIN"/>
    <property type="match status" value="1"/>
</dbReference>
<comment type="subcellular location">
    <subcellularLocation>
        <location evidence="1">Cell membrane</location>
        <topology evidence="1">Multi-pass membrane protein</topology>
    </subcellularLocation>
</comment>
<dbReference type="Proteomes" id="UP000475862">
    <property type="component" value="Unassembled WGS sequence"/>
</dbReference>
<keyword evidence="5 14" id="KW-0812">Transmembrane</keyword>
<feature type="region of interest" description="Disordered" evidence="13">
    <location>
        <begin position="2206"/>
        <end position="2240"/>
    </location>
</feature>
<dbReference type="InterPro" id="IPR019594">
    <property type="entry name" value="Glu/Gly-bd"/>
</dbReference>
<feature type="domain" description="Ionotropic glutamate receptor C-terminal" evidence="16">
    <location>
        <begin position="855"/>
        <end position="1106"/>
    </location>
</feature>
<evidence type="ECO:0008006" key="20">
    <source>
        <dbReference type="Google" id="ProtNLM"/>
    </source>
</evidence>
<evidence type="ECO:0000256" key="11">
    <source>
        <dbReference type="ARBA" id="ARBA00023286"/>
    </source>
</evidence>
<proteinExistence type="inferred from homology"/>
<dbReference type="GO" id="GO:0005886">
    <property type="term" value="C:plasma membrane"/>
    <property type="evidence" value="ECO:0007669"/>
    <property type="project" value="UniProtKB-SubCell"/>
</dbReference>
<name>A0A6G0U1G3_APHGL</name>
<dbReference type="Pfam" id="PF10613">
    <property type="entry name" value="Lig_chan-Glu_bd"/>
    <property type="match status" value="1"/>
</dbReference>
<evidence type="ECO:0000256" key="7">
    <source>
        <dbReference type="ARBA" id="ARBA00023065"/>
    </source>
</evidence>
<comment type="similarity">
    <text evidence="2">Belongs to the glutamate-gated ion channel (TC 1.A.10.1) family.</text>
</comment>
<evidence type="ECO:0000256" key="2">
    <source>
        <dbReference type="ARBA" id="ARBA00008685"/>
    </source>
</evidence>
<dbReference type="InterPro" id="IPR001320">
    <property type="entry name" value="Iontro_rcpt_C"/>
</dbReference>
<dbReference type="EMBL" id="VYZN01000009">
    <property type="protein sequence ID" value="KAE9542620.1"/>
    <property type="molecule type" value="Genomic_DNA"/>
</dbReference>
<feature type="domain" description="Ionotropic glutamate receptor C-terminal" evidence="16">
    <location>
        <begin position="312"/>
        <end position="556"/>
    </location>
</feature>
<keyword evidence="4" id="KW-1003">Cell membrane</keyword>
<protein>
    <recommendedName>
        <fullName evidence="20">Ionotropic glutamate receptor C-terminal domain-containing protein</fullName>
    </recommendedName>
</protein>
<feature type="transmembrane region" description="Helical" evidence="14">
    <location>
        <begin position="1112"/>
        <end position="1133"/>
    </location>
</feature>
<evidence type="ECO:0000256" key="8">
    <source>
        <dbReference type="ARBA" id="ARBA00023136"/>
    </source>
</evidence>
<evidence type="ECO:0000256" key="15">
    <source>
        <dbReference type="SAM" id="SignalP"/>
    </source>
</evidence>
<keyword evidence="10" id="KW-0325">Glycoprotein</keyword>
<evidence type="ECO:0000256" key="10">
    <source>
        <dbReference type="ARBA" id="ARBA00023180"/>
    </source>
</evidence>
<feature type="compositionally biased region" description="Basic and acidic residues" evidence="13">
    <location>
        <begin position="2656"/>
        <end position="2666"/>
    </location>
</feature>
<evidence type="ECO:0000256" key="5">
    <source>
        <dbReference type="ARBA" id="ARBA00022692"/>
    </source>
</evidence>
<feature type="transmembrane region" description="Helical" evidence="14">
    <location>
        <begin position="915"/>
        <end position="939"/>
    </location>
</feature>
<dbReference type="OrthoDB" id="9997229at2759"/>
<feature type="compositionally biased region" description="Polar residues" evidence="13">
    <location>
        <begin position="2228"/>
        <end position="2240"/>
    </location>
</feature>
<evidence type="ECO:0000256" key="4">
    <source>
        <dbReference type="ARBA" id="ARBA00022475"/>
    </source>
</evidence>
<evidence type="ECO:0000256" key="3">
    <source>
        <dbReference type="ARBA" id="ARBA00022448"/>
    </source>
</evidence>
<keyword evidence="7" id="KW-0406">Ion transport</keyword>
<keyword evidence="9" id="KW-0675">Receptor</keyword>
<keyword evidence="3" id="KW-0813">Transport</keyword>
<feature type="region of interest" description="Disordered" evidence="13">
    <location>
        <begin position="2641"/>
        <end position="2667"/>
    </location>
</feature>
<dbReference type="SUPFAM" id="SSF53850">
    <property type="entry name" value="Periplasmic binding protein-like II"/>
    <property type="match status" value="4"/>
</dbReference>
<reference evidence="18 19" key="1">
    <citation type="submission" date="2019-08" db="EMBL/GenBank/DDBJ databases">
        <title>The genome of the soybean aphid Biotype 1, its phylome, world population structure and adaptation to the North American continent.</title>
        <authorList>
            <person name="Giordano R."/>
            <person name="Donthu R.K."/>
            <person name="Hernandez A.G."/>
            <person name="Wright C.L."/>
            <person name="Zimin A.V."/>
        </authorList>
    </citation>
    <scope>NUCLEOTIDE SEQUENCE [LARGE SCALE GENOMIC DNA]</scope>
    <source>
        <tissue evidence="18">Whole aphids</tissue>
    </source>
</reference>
<accession>A0A6G0U1G3</accession>
<dbReference type="Gene3D" id="1.10.287.70">
    <property type="match status" value="3"/>
</dbReference>
<keyword evidence="8 14" id="KW-0472">Membrane</keyword>
<feature type="transmembrane region" description="Helical" evidence="14">
    <location>
        <begin position="376"/>
        <end position="400"/>
    </location>
</feature>
<dbReference type="GO" id="GO:0015276">
    <property type="term" value="F:ligand-gated monoatomic ion channel activity"/>
    <property type="evidence" value="ECO:0007669"/>
    <property type="project" value="InterPro"/>
</dbReference>
<feature type="compositionally biased region" description="Polar residues" evidence="13">
    <location>
        <begin position="2643"/>
        <end position="2655"/>
    </location>
</feature>
<dbReference type="InterPro" id="IPR052192">
    <property type="entry name" value="Insect_Ionotropic_Sensory_Rcpt"/>
</dbReference>
<feature type="signal peptide" evidence="15">
    <location>
        <begin position="1"/>
        <end position="20"/>
    </location>
</feature>
<evidence type="ECO:0000256" key="14">
    <source>
        <dbReference type="SAM" id="Phobius"/>
    </source>
</evidence>
<evidence type="ECO:0000313" key="19">
    <source>
        <dbReference type="Proteomes" id="UP000475862"/>
    </source>
</evidence>
<feature type="transmembrane region" description="Helical" evidence="14">
    <location>
        <begin position="1459"/>
        <end position="1483"/>
    </location>
</feature>
<evidence type="ECO:0000256" key="13">
    <source>
        <dbReference type="SAM" id="MobiDB-lite"/>
    </source>
</evidence>
<evidence type="ECO:0000259" key="17">
    <source>
        <dbReference type="Pfam" id="PF10613"/>
    </source>
</evidence>
<evidence type="ECO:0000256" key="12">
    <source>
        <dbReference type="ARBA" id="ARBA00023303"/>
    </source>
</evidence>
<dbReference type="Gene3D" id="3.40.190.10">
    <property type="entry name" value="Periplasmic binding protein-like II"/>
    <property type="match status" value="4"/>
</dbReference>
<feature type="domain" description="Ionotropic glutamate receptor L-glutamate and glycine-binding" evidence="17">
    <location>
        <begin position="1342"/>
        <end position="1427"/>
    </location>
</feature>
<feature type="compositionally biased region" description="Low complexity" evidence="13">
    <location>
        <begin position="2206"/>
        <end position="2219"/>
    </location>
</feature>
<keyword evidence="15" id="KW-0732">Signal</keyword>
<keyword evidence="11" id="KW-1071">Ligand-gated ion channel</keyword>
<comment type="caution">
    <text evidence="18">The sequence shown here is derived from an EMBL/GenBank/DDBJ whole genome shotgun (WGS) entry which is preliminary data.</text>
</comment>
<dbReference type="GO" id="GO:0050906">
    <property type="term" value="P:detection of stimulus involved in sensory perception"/>
    <property type="evidence" value="ECO:0007669"/>
    <property type="project" value="UniProtKB-ARBA"/>
</dbReference>
<sequence>MRNSVAFWFYLVASSFKTSAEYDGLINALTRVFIQKHVLTVTAITCWPKDANSRLLLALSSADISVNFRPSMIPVHETWYRYGILVDVSCVQVATTLFQKRNESHLQDTSKIAFEMFEMHLSEAYVLPESNVFLFVDIADGWEIWEGFKVGKMERIQINRYGLVTTDKLNLQKNYSISFRSNLRGITLKATTVISEPNKFKGFYPFADTDLDIFAQMHYDLNMILQDQLNFKIDLGIVDSFGWNLGNGSFSGMTGQLQREEIDFGGIGSFIRNDRMNAIDYTVGTFYRQPAALFKQPPLSSVHNICILPFKFEVWMVTLFTFIGFTILIAFLSRTTRRFKKDEKESLNVLDSVTIVHGAICQQGYTMNLNAGSIRVAIFVLFLTAVFLFTSYSASIVALLQSPSNSIKTINDLVESSMTFSAQVTPYSRVYFDETDDPLLRKLYDKKMKSHEKDMYTEATTGIARIRTEFHGFLIEVVSAYKLISQLWREEEKCGISEIQLFKLPILALAVVKRSGYKDILKQKLIQQQEVGLKNRIIRRWIPAKPMCDSSNRANQFVSVSIKEIYPMLQIYGFGLCVNEELLKTLSINDISLSSYLFAHQIYDTWYRHGFIVDLSCDGTLNFMHKVSNNRLFNLQNDWFLFNQKIVLNTNDTLTIASVVFETYLGKFYVLPDSGVFLFQEIGNNDWEIWSGFRASKLDAIRVFKTGLVSKYHIEINDSIRLRTNFRGTNLKATTVIFNPSEFVGFNQTTTSGLDVYTYMHYPMIQLLAYQLNFNYTLTITDDHGWSYGNGSFFGLTGILQREESDFGAAGSLMRLDRMTAVDFTVGTVSLESNILFKQPMLSSVTNIHIEPFKYEVWQVTLVMLMGFVLILLFLNKFKANRRTSLNVLEIIGLVHGAICQQGSTIVLVLNSIKIVVFVLFSTTFFLFNAYSASIVSLLQSTSSSINNVKDLLHEKSMTMSIQIASYAKPYFNETTNEILRKLYDMKIKPYDENNSFTDASRGIERIRTEFHGFMVEKTSAYQIINRKWREEEKCGLYEIQLFKLPVLAIPVVKKSGYKDVFKQKLIQQHEVGIRKRLIQRWTPKKPTCDSAKKNRNYVSVSIKEILPTIMLFGYGLLISLTVFVLELAYYYADYNEMLNVLKIFFVRRHVQTVTAAITCWPFDVNKKLLDDLSTADISVSFNSHTLQYYSTWYRCAFIIDLSCENSTEILQQISNDRLFNTQNDWILFDQNSFANETNSAQFALRTFQLYLGNAYVLPDASVFLFLKTYDDVWEIWSGFRASKSDAIRVFEIGTASLNRMTIREMHDEKRNFRGVTLKSTSVIVEKDSFFGFDKKISSDLDVFAHMHYEMIVTLTNQLNFKTEITIVNDYGWYLGNGSFGGLIGLLQNEAIDFSATGVLIRTDRMSVIDFAVGIVELRTAAMFRQPSLSSVHNILLLPFTSDVWIGFNSTLTLISIRVVIAVLFFASVFFYTSYSASIAALVQSNSNSIKSIKDIVESSMTFSTQISPYGKRYFEESEDSDLKKLYKTKMVPYGNKAFVKTAEGMERIRTEFHGFMVEIMSAYQTISKEWCEEEKCALGEIQLFKLPLLSIALVKKSGHKDIFKQKLIQQMEVGLSKRISNQWIPPKPSCGSSSRTKQYVSVSVKETFLTLAVFGFGINSEFLKKFSNEDISINFDLKNIQTIVHQTQNTWFKSGVLVDLSCDQASNASNRRLFSLQNDWVLFNRHGNPNKTDALEIALYSFKTHMNQAYVMPDSRVYLLIEVNRNVWEIWDGYRLSVAKEVQVSRVGVMTPERVEIKLSDRTNFKHVVLSASTVILEPNSFHGWDKPIVTHNLDIFAHMHYAVCTVLAEQLNFTLNLTLSSDYGWNYGNGTYSGLIGKLQREEIDFTAAGALMRSDRMDIGDLTVGTFIARTVAIYKQPPLSSVNNIFTLPFVPNVWIVLLIVMSVFAVTLVFLIWISNWLHGVEMKLSFALDTVTLVFAAICQQGYSDHLFAGISVAAAHCSIPARIATFTLFLCAVFLFTSYAACIVVLLQSASKTINTIVDLANKPITFSVQDTKHNYIYFNETVDENIKKIYFEKMKPQGAKAFTNPEIGVERVRNEFHSYLVSYSITFPLNRSLPFGVFPMEKFMFIFARSIVTETSVEITLAYNIIAKTWQEHEKCSLSETEVYKIPLLTLYVVKKSGYKDVFKQNYTNMQNIDISENETSSSSSAAVSITEPTPMKPENGQSKTVSASQNTSEMTIKQSYGSMPNLTAATLTPGGDTTAILQAPTAVTVQPISIEPMAFCPTPIELANNVEPQIDELPIINISENENLSSSSTAVLITEPTSLKPENDQSKTVSASQNASEMTIKRLYGSMPNLTAAALTPGGDTTAILIQAPTAVTLQPISIEPMAFCPTPIELANIAEPQIDELPIINITENETLSLSPTAVSITEPASLKLENNQSKTVLNNQNASDMTTKQAYGSMSNLTAVALTTGGDTTAILIQAPTAVTLQPISIEPMAFCPTPIELANIAEPQIDELPIINITENETLSLSPTAVSITEPASLKLENNQSKTVLNNQNASDMTTKQAYGSMSNLTAVALTTGDDETAAILQVPTAVTVQPVSIEPMAFCPTPNELAKNTEPQIHELPTAEVEIRSPSISSDRQVSTAESNRDSSGETDAKSQYLAGCPKRLWSSMPNIALHYADSVSYDTEIKFTAPMRVSRDLSTRSSTTLTEPAVTQVKIKRSSMIQQQEIGLKYRTTKKLMPQKQKCSANSRVIRFNSVSMKEIYPALIFLGYGICASWLLFIFEYIYKTQMDK</sequence>
<evidence type="ECO:0000256" key="6">
    <source>
        <dbReference type="ARBA" id="ARBA00022989"/>
    </source>
</evidence>
<organism evidence="18 19">
    <name type="scientific">Aphis glycines</name>
    <name type="common">Soybean aphid</name>
    <dbReference type="NCBI Taxonomy" id="307491"/>
    <lineage>
        <taxon>Eukaryota</taxon>
        <taxon>Metazoa</taxon>
        <taxon>Ecdysozoa</taxon>
        <taxon>Arthropoda</taxon>
        <taxon>Hexapoda</taxon>
        <taxon>Insecta</taxon>
        <taxon>Pterygota</taxon>
        <taxon>Neoptera</taxon>
        <taxon>Paraneoptera</taxon>
        <taxon>Hemiptera</taxon>
        <taxon>Sternorrhyncha</taxon>
        <taxon>Aphidomorpha</taxon>
        <taxon>Aphidoidea</taxon>
        <taxon>Aphididae</taxon>
        <taxon>Aphidini</taxon>
        <taxon>Aphis</taxon>
        <taxon>Aphis</taxon>
    </lineage>
</organism>
<gene>
    <name evidence="18" type="ORF">AGLY_002531</name>
</gene>
<keyword evidence="19" id="KW-1185">Reference proteome</keyword>
<evidence type="ECO:0000313" key="18">
    <source>
        <dbReference type="EMBL" id="KAE9542620.1"/>
    </source>
</evidence>
<feature type="transmembrane region" description="Helical" evidence="14">
    <location>
        <begin position="314"/>
        <end position="332"/>
    </location>
</feature>
<feature type="transmembrane region" description="Helical" evidence="14">
    <location>
        <begin position="2013"/>
        <end position="2034"/>
    </location>
</feature>
<feature type="transmembrane region" description="Helical" evidence="14">
    <location>
        <begin position="1938"/>
        <end position="1959"/>
    </location>
</feature>
<dbReference type="PANTHER" id="PTHR42643">
    <property type="entry name" value="IONOTROPIC RECEPTOR 20A-RELATED"/>
    <property type="match status" value="1"/>
</dbReference>
<keyword evidence="12" id="KW-0407">Ion channel</keyword>
<evidence type="ECO:0000256" key="1">
    <source>
        <dbReference type="ARBA" id="ARBA00004651"/>
    </source>
</evidence>
<feature type="chain" id="PRO_5026235542" description="Ionotropic glutamate receptor C-terminal domain-containing protein" evidence="15">
    <location>
        <begin position="21"/>
        <end position="2804"/>
    </location>
</feature>
<feature type="transmembrane region" description="Helical" evidence="14">
    <location>
        <begin position="2774"/>
        <end position="2798"/>
    </location>
</feature>
<feature type="transmembrane region" description="Helical" evidence="14">
    <location>
        <begin position="857"/>
        <end position="876"/>
    </location>
</feature>
<keyword evidence="6 14" id="KW-1133">Transmembrane helix</keyword>
<evidence type="ECO:0000256" key="9">
    <source>
        <dbReference type="ARBA" id="ARBA00023170"/>
    </source>
</evidence>
<dbReference type="Pfam" id="PF00060">
    <property type="entry name" value="Lig_chan"/>
    <property type="match status" value="2"/>
</dbReference>